<accession>A0ABX6JXT5</accession>
<proteinExistence type="predicted"/>
<keyword evidence="2" id="KW-0472">Membrane</keyword>
<reference evidence="3 4" key="1">
    <citation type="submission" date="2020-03" db="EMBL/GenBank/DDBJ databases">
        <title>Leucobacter sp. nov., isolated from beetles.</title>
        <authorList>
            <person name="Hyun D.-W."/>
            <person name="Bae J.-W."/>
        </authorList>
    </citation>
    <scope>NUCLEOTIDE SEQUENCE [LARGE SCALE GENOMIC DNA]</scope>
    <source>
        <strain evidence="3 4">HDW9A</strain>
    </source>
</reference>
<evidence type="ECO:0000313" key="3">
    <source>
        <dbReference type="EMBL" id="QIM19123.1"/>
    </source>
</evidence>
<keyword evidence="2" id="KW-0812">Transmembrane</keyword>
<feature type="region of interest" description="Disordered" evidence="1">
    <location>
        <begin position="1"/>
        <end position="133"/>
    </location>
</feature>
<evidence type="ECO:0000256" key="1">
    <source>
        <dbReference type="SAM" id="MobiDB-lite"/>
    </source>
</evidence>
<feature type="compositionally biased region" description="Low complexity" evidence="1">
    <location>
        <begin position="118"/>
        <end position="130"/>
    </location>
</feature>
<dbReference type="Pfam" id="PF19779">
    <property type="entry name" value="DUF6264"/>
    <property type="match status" value="1"/>
</dbReference>
<keyword evidence="2" id="KW-1133">Transmembrane helix</keyword>
<organism evidence="3 4">
    <name type="scientific">Leucobacter coleopterorum</name>
    <dbReference type="NCBI Taxonomy" id="2714933"/>
    <lineage>
        <taxon>Bacteria</taxon>
        <taxon>Bacillati</taxon>
        <taxon>Actinomycetota</taxon>
        <taxon>Actinomycetes</taxon>
        <taxon>Micrococcales</taxon>
        <taxon>Microbacteriaceae</taxon>
        <taxon>Leucobacter</taxon>
    </lineage>
</organism>
<feature type="transmembrane region" description="Helical" evidence="2">
    <location>
        <begin position="220"/>
        <end position="243"/>
    </location>
</feature>
<feature type="transmembrane region" description="Helical" evidence="2">
    <location>
        <begin position="186"/>
        <end position="208"/>
    </location>
</feature>
<feature type="transmembrane region" description="Helical" evidence="2">
    <location>
        <begin position="145"/>
        <end position="166"/>
    </location>
</feature>
<feature type="compositionally biased region" description="Low complexity" evidence="1">
    <location>
        <begin position="10"/>
        <end position="21"/>
    </location>
</feature>
<evidence type="ECO:0000256" key="2">
    <source>
        <dbReference type="SAM" id="Phobius"/>
    </source>
</evidence>
<dbReference type="RefSeq" id="WP_166331369.1">
    <property type="nucleotide sequence ID" value="NZ_CP049933.1"/>
</dbReference>
<keyword evidence="4" id="KW-1185">Reference proteome</keyword>
<name>A0ABX6JXT5_9MICO</name>
<evidence type="ECO:0000313" key="4">
    <source>
        <dbReference type="Proteomes" id="UP000503441"/>
    </source>
</evidence>
<sequence>MSNLSEEEPQPAAENAAESPSTRPQPAFGEYAPEGWEWKPEGADQVAATDPLAAPAGRPENGAIAGVPHNLGAASGGSGSTSASVDSAVPGTPTGSSVPSDPAGSTPGDPAPYRANHPPAAAPSYTAAPSVTGTPSRMGDRVMTIILLGIGVFGVIICFQTMMGMHASFVLMGEALEIKDFQVPSWIGTLGTVSAVGFLALFAVTLIFSIQRMRARKIAFWVPLTAGVIAVVAVIVLIMVAIFSSPDLMEAASDPGANQKILDYIYSSTP</sequence>
<gene>
    <name evidence="3" type="ORF">G7066_12095</name>
</gene>
<dbReference type="InterPro" id="IPR046231">
    <property type="entry name" value="DUF6264"/>
</dbReference>
<dbReference type="EMBL" id="CP049933">
    <property type="protein sequence ID" value="QIM19123.1"/>
    <property type="molecule type" value="Genomic_DNA"/>
</dbReference>
<dbReference type="Proteomes" id="UP000503441">
    <property type="component" value="Chromosome"/>
</dbReference>
<protein>
    <submittedName>
        <fullName evidence="3">Uncharacterized protein</fullName>
    </submittedName>
</protein>